<reference evidence="8 9" key="1">
    <citation type="submission" date="2020-07" db="EMBL/GenBank/DDBJ databases">
        <authorList>
            <person name="Feng H."/>
        </authorList>
    </citation>
    <scope>NUCLEOTIDE SEQUENCE [LARGE SCALE GENOMIC DNA]</scope>
    <source>
        <strain evidence="9">s-10</strain>
    </source>
</reference>
<dbReference type="PANTHER" id="PTHR43806">
    <property type="entry name" value="PEPTIDASE S8"/>
    <property type="match status" value="1"/>
</dbReference>
<dbReference type="InterPro" id="IPR036852">
    <property type="entry name" value="Peptidase_S8/S53_dom_sf"/>
</dbReference>
<dbReference type="InterPro" id="IPR000209">
    <property type="entry name" value="Peptidase_S8/S53_dom"/>
</dbReference>
<dbReference type="AlphaFoldDB" id="A0A7W1WNA1"/>
<dbReference type="EMBL" id="JACEIQ010000001">
    <property type="protein sequence ID" value="MBA4492898.1"/>
    <property type="molecule type" value="Genomic_DNA"/>
</dbReference>
<dbReference type="InterPro" id="IPR015500">
    <property type="entry name" value="Peptidase_S8_subtilisin-rel"/>
</dbReference>
<keyword evidence="5 6" id="KW-0720">Serine protease</keyword>
<dbReference type="PRINTS" id="PR00723">
    <property type="entry name" value="SUBTILISIN"/>
</dbReference>
<evidence type="ECO:0000259" key="7">
    <source>
        <dbReference type="Pfam" id="PF00082"/>
    </source>
</evidence>
<feature type="active site" description="Charge relay system" evidence="6">
    <location>
        <position position="119"/>
    </location>
</feature>
<dbReference type="PROSITE" id="PS00137">
    <property type="entry name" value="SUBTILASE_HIS"/>
    <property type="match status" value="1"/>
</dbReference>
<accession>A0A7W1WNA1</accession>
<dbReference type="RefSeq" id="WP_181750124.1">
    <property type="nucleotide sequence ID" value="NZ_JACEIQ010000001.1"/>
</dbReference>
<proteinExistence type="inferred from homology"/>
<evidence type="ECO:0000313" key="9">
    <source>
        <dbReference type="Proteomes" id="UP000535491"/>
    </source>
</evidence>
<keyword evidence="9" id="KW-1185">Reference proteome</keyword>
<evidence type="ECO:0000256" key="4">
    <source>
        <dbReference type="ARBA" id="ARBA00022801"/>
    </source>
</evidence>
<dbReference type="PANTHER" id="PTHR43806:SF11">
    <property type="entry name" value="CEREVISIN-RELATED"/>
    <property type="match status" value="1"/>
</dbReference>
<evidence type="ECO:0000256" key="1">
    <source>
        <dbReference type="ARBA" id="ARBA00011073"/>
    </source>
</evidence>
<feature type="active site" description="Charge relay system" evidence="6">
    <location>
        <position position="311"/>
    </location>
</feature>
<dbReference type="GO" id="GO:0046872">
    <property type="term" value="F:metal ion binding"/>
    <property type="evidence" value="ECO:0007669"/>
    <property type="project" value="UniProtKB-KW"/>
</dbReference>
<organism evidence="8 9">
    <name type="scientific">Paenactinomyces guangxiensis</name>
    <dbReference type="NCBI Taxonomy" id="1490290"/>
    <lineage>
        <taxon>Bacteria</taxon>
        <taxon>Bacillati</taxon>
        <taxon>Bacillota</taxon>
        <taxon>Bacilli</taxon>
        <taxon>Bacillales</taxon>
        <taxon>Thermoactinomycetaceae</taxon>
        <taxon>Paenactinomyces</taxon>
    </lineage>
</organism>
<dbReference type="Gene3D" id="3.40.50.200">
    <property type="entry name" value="Peptidase S8/S53 domain"/>
    <property type="match status" value="1"/>
</dbReference>
<evidence type="ECO:0000313" key="8">
    <source>
        <dbReference type="EMBL" id="MBA4492898.1"/>
    </source>
</evidence>
<dbReference type="InterPro" id="IPR023827">
    <property type="entry name" value="Peptidase_S8_Asp-AS"/>
</dbReference>
<evidence type="ECO:0000256" key="2">
    <source>
        <dbReference type="ARBA" id="ARBA00022670"/>
    </source>
</evidence>
<dbReference type="InterPro" id="IPR022398">
    <property type="entry name" value="Peptidase_S8_His-AS"/>
</dbReference>
<keyword evidence="3" id="KW-0479">Metal-binding</keyword>
<keyword evidence="2 6" id="KW-0645">Protease</keyword>
<dbReference type="PROSITE" id="PS51892">
    <property type="entry name" value="SUBTILASE"/>
    <property type="match status" value="1"/>
</dbReference>
<dbReference type="CDD" id="cd07477">
    <property type="entry name" value="Peptidases_S8_Subtilisin_subset"/>
    <property type="match status" value="1"/>
</dbReference>
<keyword evidence="4 6" id="KW-0378">Hydrolase</keyword>
<evidence type="ECO:0000256" key="6">
    <source>
        <dbReference type="PROSITE-ProRule" id="PRU01240"/>
    </source>
</evidence>
<comment type="caution">
    <text evidence="8">The sequence shown here is derived from an EMBL/GenBank/DDBJ whole genome shotgun (WGS) entry which is preliminary data.</text>
</comment>
<gene>
    <name evidence="8" type="ORF">H1191_01040</name>
</gene>
<dbReference type="InterPro" id="IPR034202">
    <property type="entry name" value="Subtilisin_Carlsberg-like"/>
</dbReference>
<dbReference type="GO" id="GO:0004252">
    <property type="term" value="F:serine-type endopeptidase activity"/>
    <property type="evidence" value="ECO:0007669"/>
    <property type="project" value="UniProtKB-UniRule"/>
</dbReference>
<dbReference type="GO" id="GO:0006508">
    <property type="term" value="P:proteolysis"/>
    <property type="evidence" value="ECO:0007669"/>
    <property type="project" value="UniProtKB-KW"/>
</dbReference>
<feature type="active site" description="Charge relay system" evidence="6">
    <location>
        <position position="152"/>
    </location>
</feature>
<sequence length="364" mass="38556">MSGEHLPGLYTFVYRSTPRPDRIRAAGGTVRYISKYSPTVTASIAGSKLLKLKNDPDLLHIEKDQTLSLPFYRVEKVIATAKSLSNRKLSTQTVPWNIIRVLGRARLNGGKGIRVGVIDTGIDLNHPDLAANIKGGVNFLAPSGPPQDTNGHGTHVAGIIGAINNHIGVVGVASKVSLYAIKVLNSSGTGILSNLIRGIEWGIQHRMHILNISIGGGKNIQPALVQAIRAAIRRGILIVAAAGNDGNPSGRGDTVEVPARHPSVIAVASLNKNNTRETYSATGNSIDISAPGTNILSTFSQKRYAVLKGTSMATAHVSGVLALLRQSFPSESPQKLKQILLRRAIDLPPKGFDPFTGAGLVQAL</sequence>
<dbReference type="PROSITE" id="PS00136">
    <property type="entry name" value="SUBTILASE_ASP"/>
    <property type="match status" value="1"/>
</dbReference>
<dbReference type="Pfam" id="PF00082">
    <property type="entry name" value="Peptidase_S8"/>
    <property type="match status" value="1"/>
</dbReference>
<name>A0A7W1WNA1_9BACL</name>
<dbReference type="SUPFAM" id="SSF52743">
    <property type="entry name" value="Subtilisin-like"/>
    <property type="match status" value="1"/>
</dbReference>
<comment type="similarity">
    <text evidence="1 6">Belongs to the peptidase S8 family.</text>
</comment>
<evidence type="ECO:0000256" key="3">
    <source>
        <dbReference type="ARBA" id="ARBA00022723"/>
    </source>
</evidence>
<protein>
    <submittedName>
        <fullName evidence="8">S8 family peptidase</fullName>
    </submittedName>
</protein>
<dbReference type="Proteomes" id="UP000535491">
    <property type="component" value="Unassembled WGS sequence"/>
</dbReference>
<evidence type="ECO:0000256" key="5">
    <source>
        <dbReference type="ARBA" id="ARBA00022825"/>
    </source>
</evidence>
<feature type="domain" description="Peptidase S8/S53" evidence="7">
    <location>
        <begin position="110"/>
        <end position="359"/>
    </location>
</feature>
<dbReference type="InterPro" id="IPR050131">
    <property type="entry name" value="Peptidase_S8_subtilisin-like"/>
</dbReference>